<dbReference type="EMBL" id="JAFBMS010000102">
    <property type="protein sequence ID" value="KAG9336175.1"/>
    <property type="molecule type" value="Genomic_DNA"/>
</dbReference>
<feature type="compositionally biased region" description="Gly residues" evidence="1">
    <location>
        <begin position="127"/>
        <end position="137"/>
    </location>
</feature>
<dbReference type="GO" id="GO:0030165">
    <property type="term" value="F:PDZ domain binding"/>
    <property type="evidence" value="ECO:0007669"/>
    <property type="project" value="TreeGrafter"/>
</dbReference>
<evidence type="ECO:0000259" key="2">
    <source>
        <dbReference type="Pfam" id="PF23307"/>
    </source>
</evidence>
<protein>
    <recommendedName>
        <fullName evidence="2">Kinase D-interacting substrate of 220 kDa-like SAM domain-containing protein</fullName>
    </recommendedName>
</protein>
<dbReference type="InterPro" id="IPR052771">
    <property type="entry name" value="Neurotrophin_sig_adaptor"/>
</dbReference>
<dbReference type="SUPFAM" id="SSF47769">
    <property type="entry name" value="SAM/Pointed domain"/>
    <property type="match status" value="1"/>
</dbReference>
<evidence type="ECO:0000256" key="1">
    <source>
        <dbReference type="SAM" id="MobiDB-lite"/>
    </source>
</evidence>
<dbReference type="GO" id="GO:0019887">
    <property type="term" value="F:protein kinase regulator activity"/>
    <property type="evidence" value="ECO:0007669"/>
    <property type="project" value="TreeGrafter"/>
</dbReference>
<name>A0A8T2N736_9TELE</name>
<dbReference type="Pfam" id="PF23307">
    <property type="entry name" value="SAM_KIDINS220"/>
    <property type="match status" value="1"/>
</dbReference>
<feature type="region of interest" description="Disordered" evidence="1">
    <location>
        <begin position="118"/>
        <end position="150"/>
    </location>
</feature>
<gene>
    <name evidence="3" type="ORF">JZ751_002522</name>
</gene>
<accession>A0A8T2N736</accession>
<evidence type="ECO:0000313" key="3">
    <source>
        <dbReference type="EMBL" id="KAG9336175.1"/>
    </source>
</evidence>
<sequence length="246" mass="26241">MFLSSMNISQGGLSCCVYAVVQAPVFLSSMTTDTVCERLQQIKGLDQSMLEQYTNTIRKANVNGRVLSQCDLPDLKKEMDMNFGDWQLFRGVLDVEASGVISGSIMEMRHLETQALHEDPAQVGSEQVGGAGVGNGERGPRPGTAHEGAANPDGCLTYSLNLSFEELSNAGLDENHRHSHTPWMEGSGGGGWGGGVTEMRSPNLSPNYLLGCKGVARGEKLKRTVVTVIPHPPPTAEEVNGAPCPG</sequence>
<feature type="domain" description="Kinase D-interacting substrate of 220 kDa-like SAM" evidence="2">
    <location>
        <begin position="24"/>
        <end position="121"/>
    </location>
</feature>
<keyword evidence="4" id="KW-1185">Reference proteome</keyword>
<proteinExistence type="predicted"/>
<dbReference type="InterPro" id="IPR057092">
    <property type="entry name" value="SAM_KIDINS220"/>
</dbReference>
<dbReference type="PANTHER" id="PTHR24116:SF0">
    <property type="entry name" value="KINASE D-INTERACTING SUBSTRATE OF 220 KDA"/>
    <property type="match status" value="1"/>
</dbReference>
<dbReference type="Proteomes" id="UP000824540">
    <property type="component" value="Unassembled WGS sequence"/>
</dbReference>
<dbReference type="OrthoDB" id="6084525at2759"/>
<dbReference type="PANTHER" id="PTHR24116">
    <property type="entry name" value="KINASE D-INTERACTING SUBSTRATE OF 220 KDA"/>
    <property type="match status" value="1"/>
</dbReference>
<organism evidence="3 4">
    <name type="scientific">Albula glossodonta</name>
    <name type="common">roundjaw bonefish</name>
    <dbReference type="NCBI Taxonomy" id="121402"/>
    <lineage>
        <taxon>Eukaryota</taxon>
        <taxon>Metazoa</taxon>
        <taxon>Chordata</taxon>
        <taxon>Craniata</taxon>
        <taxon>Vertebrata</taxon>
        <taxon>Euteleostomi</taxon>
        <taxon>Actinopterygii</taxon>
        <taxon>Neopterygii</taxon>
        <taxon>Teleostei</taxon>
        <taxon>Albuliformes</taxon>
        <taxon>Albulidae</taxon>
        <taxon>Albula</taxon>
    </lineage>
</organism>
<dbReference type="AlphaFoldDB" id="A0A8T2N736"/>
<evidence type="ECO:0000313" key="4">
    <source>
        <dbReference type="Proteomes" id="UP000824540"/>
    </source>
</evidence>
<dbReference type="InterPro" id="IPR013761">
    <property type="entry name" value="SAM/pointed_sf"/>
</dbReference>
<dbReference type="Gene3D" id="1.10.150.50">
    <property type="entry name" value="Transcription Factor, Ets-1"/>
    <property type="match status" value="1"/>
</dbReference>
<reference evidence="3" key="1">
    <citation type="thesis" date="2021" institute="BYU ScholarsArchive" country="Provo, UT, USA">
        <title>Applications of and Algorithms for Genome Assembly and Genomic Analyses with an Emphasis on Marine Teleosts.</title>
        <authorList>
            <person name="Pickett B.D."/>
        </authorList>
    </citation>
    <scope>NUCLEOTIDE SEQUENCE</scope>
    <source>
        <strain evidence="3">HI-2016</strain>
    </source>
</reference>
<comment type="caution">
    <text evidence="3">The sequence shown here is derived from an EMBL/GenBank/DDBJ whole genome shotgun (WGS) entry which is preliminary data.</text>
</comment>